<dbReference type="SUPFAM" id="SSF53187">
    <property type="entry name" value="Zn-dependent exopeptidases"/>
    <property type="match status" value="1"/>
</dbReference>
<keyword evidence="5" id="KW-0862">Zinc</keyword>
<evidence type="ECO:0000256" key="1">
    <source>
        <dbReference type="ARBA" id="ARBA00001947"/>
    </source>
</evidence>
<dbReference type="GO" id="GO:0006508">
    <property type="term" value="P:proteolysis"/>
    <property type="evidence" value="ECO:0007669"/>
    <property type="project" value="UniProtKB-KW"/>
</dbReference>
<dbReference type="PANTHER" id="PTHR11705">
    <property type="entry name" value="PROTEASE FAMILY M14 CARBOXYPEPTIDASE A,B"/>
    <property type="match status" value="1"/>
</dbReference>
<keyword evidence="4" id="KW-0378">Hydrolase</keyword>
<keyword evidence="6" id="KW-0482">Metalloprotease</keyword>
<comment type="similarity">
    <text evidence="2 7">Belongs to the peptidase M14 family.</text>
</comment>
<dbReference type="PROSITE" id="PS52035">
    <property type="entry name" value="PEPTIDASE_M14"/>
    <property type="match status" value="1"/>
</dbReference>
<evidence type="ECO:0000313" key="10">
    <source>
        <dbReference type="Proteomes" id="UP000192746"/>
    </source>
</evidence>
<evidence type="ECO:0000256" key="3">
    <source>
        <dbReference type="ARBA" id="ARBA00022670"/>
    </source>
</evidence>
<dbReference type="Proteomes" id="UP000192746">
    <property type="component" value="Unassembled WGS sequence"/>
</dbReference>
<name>A0A1Y1T6X4_9FLAO</name>
<dbReference type="GO" id="GO:0005615">
    <property type="term" value="C:extracellular space"/>
    <property type="evidence" value="ECO:0007669"/>
    <property type="project" value="TreeGrafter"/>
</dbReference>
<reference evidence="9 10" key="1">
    <citation type="submission" date="2013-04" db="EMBL/GenBank/DDBJ databases">
        <title>Zunongwangia sp. 22II14-10F7 Genome Sequencing.</title>
        <authorList>
            <person name="Lai Q."/>
            <person name="Shao Z."/>
        </authorList>
    </citation>
    <scope>NUCLEOTIDE SEQUENCE [LARGE SCALE GENOMIC DNA]</scope>
    <source>
        <strain evidence="9 10">22II14-10F7</strain>
    </source>
</reference>
<organism evidence="9 10">
    <name type="scientific">Zunongwangia atlantica 22II14-10F7</name>
    <dbReference type="NCBI Taxonomy" id="1185767"/>
    <lineage>
        <taxon>Bacteria</taxon>
        <taxon>Pseudomonadati</taxon>
        <taxon>Bacteroidota</taxon>
        <taxon>Flavobacteriia</taxon>
        <taxon>Flavobacteriales</taxon>
        <taxon>Flavobacteriaceae</taxon>
        <taxon>Zunongwangia</taxon>
    </lineage>
</organism>
<sequence length="401" mass="45947">MFTIVKYRFFTFVNMKKYAATIKDIMDRYPDFKLNQIKDRYINQSHIQPILNEFEKDVELFKIGYSANKEPIHLIKIGSGKTKVLAWSQMHGNESTTTRAVLDVINALINIEAKETSEILNNISLYCIPMLNPDGSRKYTRLNFNHVDLNRDAQNLTQPESRILRNAFDKIKPDFCLNLHGQRTIFSAGPTNKSAVMSFLTPAEDKERKITEKRIESMKVIAQIADDLKEALPGQIGRYDDGFNINCTGDTFQSEGVPTVLFEEGHFPNDYTRETTREFVVASIISSLRSIGTESYKNFNTEAYFNIPENDKKFNDILIKNVRIMDTIKDVSIQYSEKLVGNKVEFIPKIENIEDKIDKYGHKEVDGEGKILEIAGQKTPVANVIVDKIFLNKEILMVKCD</sequence>
<keyword evidence="3" id="KW-0645">Protease</keyword>
<evidence type="ECO:0000256" key="5">
    <source>
        <dbReference type="ARBA" id="ARBA00022833"/>
    </source>
</evidence>
<comment type="cofactor">
    <cofactor evidence="1">
        <name>Zn(2+)</name>
        <dbReference type="ChEBI" id="CHEBI:29105"/>
    </cofactor>
</comment>
<dbReference type="GO" id="GO:0004181">
    <property type="term" value="F:metallocarboxypeptidase activity"/>
    <property type="evidence" value="ECO:0007669"/>
    <property type="project" value="InterPro"/>
</dbReference>
<gene>
    <name evidence="9" type="ORF">IIF7_05492</name>
</gene>
<evidence type="ECO:0000256" key="2">
    <source>
        <dbReference type="ARBA" id="ARBA00005988"/>
    </source>
</evidence>
<evidence type="ECO:0000256" key="4">
    <source>
        <dbReference type="ARBA" id="ARBA00022801"/>
    </source>
</evidence>
<dbReference type="PANTHER" id="PTHR11705:SF143">
    <property type="entry name" value="SLL0236 PROTEIN"/>
    <property type="match status" value="1"/>
</dbReference>
<dbReference type="STRING" id="1185767.IIF7_05492"/>
<dbReference type="Pfam" id="PF00246">
    <property type="entry name" value="Peptidase_M14"/>
    <property type="match status" value="1"/>
</dbReference>
<dbReference type="AlphaFoldDB" id="A0A1Y1T6X4"/>
<dbReference type="Gene3D" id="3.40.630.10">
    <property type="entry name" value="Zn peptidases"/>
    <property type="match status" value="1"/>
</dbReference>
<evidence type="ECO:0000259" key="8">
    <source>
        <dbReference type="PROSITE" id="PS52035"/>
    </source>
</evidence>
<proteinExistence type="inferred from homology"/>
<feature type="domain" description="Peptidase M14" evidence="8">
    <location>
        <begin position="33"/>
        <end position="291"/>
    </location>
</feature>
<evidence type="ECO:0000313" key="9">
    <source>
        <dbReference type="EMBL" id="ORL46472.1"/>
    </source>
</evidence>
<keyword evidence="10" id="KW-1185">Reference proteome</keyword>
<dbReference type="SMART" id="SM00631">
    <property type="entry name" value="Zn_pept"/>
    <property type="match status" value="1"/>
</dbReference>
<protein>
    <submittedName>
        <fullName evidence="9">M14 family peptidase</fullName>
    </submittedName>
</protein>
<evidence type="ECO:0000256" key="6">
    <source>
        <dbReference type="ARBA" id="ARBA00023049"/>
    </source>
</evidence>
<dbReference type="GO" id="GO:0008270">
    <property type="term" value="F:zinc ion binding"/>
    <property type="evidence" value="ECO:0007669"/>
    <property type="project" value="InterPro"/>
</dbReference>
<evidence type="ECO:0000256" key="7">
    <source>
        <dbReference type="PROSITE-ProRule" id="PRU01379"/>
    </source>
</evidence>
<accession>A0A1Y1T6X4</accession>
<comment type="caution">
    <text evidence="9">The sequence shown here is derived from an EMBL/GenBank/DDBJ whole genome shotgun (WGS) entry which is preliminary data.</text>
</comment>
<dbReference type="EMBL" id="ARYN01000004">
    <property type="protein sequence ID" value="ORL46472.1"/>
    <property type="molecule type" value="Genomic_DNA"/>
</dbReference>
<comment type="caution">
    <text evidence="7">Lacks conserved residue(s) required for the propagation of feature annotation.</text>
</comment>
<dbReference type="InterPro" id="IPR000834">
    <property type="entry name" value="Peptidase_M14"/>
</dbReference>